<keyword evidence="3" id="KW-0677">Repeat</keyword>
<dbReference type="InterPro" id="IPR036770">
    <property type="entry name" value="Ankyrin_rpt-contain_sf"/>
</dbReference>
<organism evidence="10 11">
    <name type="scientific">Dendrobium thyrsiflorum</name>
    <name type="common">Pinecone-like raceme dendrobium</name>
    <name type="synonym">Orchid</name>
    <dbReference type="NCBI Taxonomy" id="117978"/>
    <lineage>
        <taxon>Eukaryota</taxon>
        <taxon>Viridiplantae</taxon>
        <taxon>Streptophyta</taxon>
        <taxon>Embryophyta</taxon>
        <taxon>Tracheophyta</taxon>
        <taxon>Spermatophyta</taxon>
        <taxon>Magnoliopsida</taxon>
        <taxon>Liliopsida</taxon>
        <taxon>Asparagales</taxon>
        <taxon>Orchidaceae</taxon>
        <taxon>Epidendroideae</taxon>
        <taxon>Malaxideae</taxon>
        <taxon>Dendrobiinae</taxon>
        <taxon>Dendrobium</taxon>
    </lineage>
</organism>
<evidence type="ECO:0000256" key="5">
    <source>
        <dbReference type="ARBA" id="ARBA00023043"/>
    </source>
</evidence>
<feature type="transmembrane region" description="Helical" evidence="8">
    <location>
        <begin position="522"/>
        <end position="543"/>
    </location>
</feature>
<feature type="repeat" description="ANK" evidence="7">
    <location>
        <begin position="109"/>
        <end position="141"/>
    </location>
</feature>
<dbReference type="Pfam" id="PF12796">
    <property type="entry name" value="Ank_2"/>
    <property type="match status" value="3"/>
</dbReference>
<keyword evidence="5 7" id="KW-0040">ANK repeat</keyword>
<evidence type="ECO:0000313" key="10">
    <source>
        <dbReference type="EMBL" id="KAL0926687.1"/>
    </source>
</evidence>
<dbReference type="Pfam" id="PF13962">
    <property type="entry name" value="PGG"/>
    <property type="match status" value="1"/>
</dbReference>
<keyword evidence="2 8" id="KW-0812">Transmembrane</keyword>
<evidence type="ECO:0000313" key="11">
    <source>
        <dbReference type="Proteomes" id="UP001552299"/>
    </source>
</evidence>
<dbReference type="PANTHER" id="PTHR24186:SF50">
    <property type="entry name" value="ANKYRIN REPEAT-CONTAINING PROTEIN ITN1-LIKE ISOFORM X1"/>
    <property type="match status" value="1"/>
</dbReference>
<comment type="subcellular location">
    <subcellularLocation>
        <location evidence="1">Membrane</location>
        <topology evidence="1">Multi-pass membrane protein</topology>
    </subcellularLocation>
</comment>
<dbReference type="InterPro" id="IPR002110">
    <property type="entry name" value="Ankyrin_rpt"/>
</dbReference>
<protein>
    <recommendedName>
        <fullName evidence="9">PGG domain-containing protein</fullName>
    </recommendedName>
</protein>
<gene>
    <name evidence="10" type="ORF">M5K25_002931</name>
</gene>
<keyword evidence="4 8" id="KW-1133">Transmembrane helix</keyword>
<feature type="domain" description="PGG" evidence="9">
    <location>
        <begin position="404"/>
        <end position="512"/>
    </location>
</feature>
<evidence type="ECO:0000256" key="2">
    <source>
        <dbReference type="ARBA" id="ARBA00022692"/>
    </source>
</evidence>
<feature type="repeat" description="ANK" evidence="7">
    <location>
        <begin position="312"/>
        <end position="336"/>
    </location>
</feature>
<accession>A0ABD0VNQ4</accession>
<dbReference type="InterPro" id="IPR026961">
    <property type="entry name" value="PGG_dom"/>
</dbReference>
<evidence type="ECO:0000256" key="7">
    <source>
        <dbReference type="PROSITE-ProRule" id="PRU00023"/>
    </source>
</evidence>
<keyword evidence="11" id="KW-1185">Reference proteome</keyword>
<sequence>MAMKMHPSCLSALGEGDMDHLRALLEEDRTRFYGITIKGNNILHIAASLGNDWPITEACNNFEWDLLQHQNLKGDTILHCAARAGHDHILSLLFDHQEVTQMTEMQNRRGDSALHEAARGGHAKAVRQLLAVGENMASRVNEDGESPLYLAAVMGSVEAVQMLLGCAMVDYRGPRGQTALHAAVCRSYDIAKMLLEKNSELNRQAEASHSAPIHYAASLGDVKMVTLLLQVDATVAHLLDDKGLSAIHIAASKNYANVIEEILHHCPDATELTDGDGNNFLHVATKKRAKAVMQLALRNPLLRQNINEIDREGNTPLHLAAMNHYNEIILLLLSNSIVNKNIINREGLTPLDVISLIDDSKYDYWESRTYMVKKLNSAGSKFGPRRMDIVMDKDQQNSEEELKEYRTRANNMAIVSVLIATVAFTAAFTLPGGYYSDSNKQEQGMAILAKDSAFKLFLICDTIAMACSICVTFMLGFSDFADRKRRWRTINLAYLLMYLTLFCILLAFSLGIELVVGSQCPWLPFLIFVIVFFVPFIVLYVTFF</sequence>
<dbReference type="Pfam" id="PF13857">
    <property type="entry name" value="Ank_5"/>
    <property type="match status" value="1"/>
</dbReference>
<evidence type="ECO:0000259" key="9">
    <source>
        <dbReference type="Pfam" id="PF13962"/>
    </source>
</evidence>
<keyword evidence="6 8" id="KW-0472">Membrane</keyword>
<dbReference type="GO" id="GO:0016020">
    <property type="term" value="C:membrane"/>
    <property type="evidence" value="ECO:0007669"/>
    <property type="project" value="UniProtKB-SubCell"/>
</dbReference>
<evidence type="ECO:0000256" key="3">
    <source>
        <dbReference type="ARBA" id="ARBA00022737"/>
    </source>
</evidence>
<feature type="transmembrane region" description="Helical" evidence="8">
    <location>
        <begin position="412"/>
        <end position="436"/>
    </location>
</feature>
<proteinExistence type="predicted"/>
<dbReference type="Proteomes" id="UP001552299">
    <property type="component" value="Unassembled WGS sequence"/>
</dbReference>
<dbReference type="SUPFAM" id="SSF48403">
    <property type="entry name" value="Ankyrin repeat"/>
    <property type="match status" value="1"/>
</dbReference>
<dbReference type="EMBL" id="JANQDX010000003">
    <property type="protein sequence ID" value="KAL0926687.1"/>
    <property type="molecule type" value="Genomic_DNA"/>
</dbReference>
<feature type="transmembrane region" description="Helical" evidence="8">
    <location>
        <begin position="492"/>
        <end position="516"/>
    </location>
</feature>
<reference evidence="10 11" key="1">
    <citation type="journal article" date="2024" name="Plant Biotechnol. J.">
        <title>Dendrobium thyrsiflorum genome and its molecular insights into genes involved in important horticultural traits.</title>
        <authorList>
            <person name="Chen B."/>
            <person name="Wang J.Y."/>
            <person name="Zheng P.J."/>
            <person name="Li K.L."/>
            <person name="Liang Y.M."/>
            <person name="Chen X.F."/>
            <person name="Zhang C."/>
            <person name="Zhao X."/>
            <person name="He X."/>
            <person name="Zhang G.Q."/>
            <person name="Liu Z.J."/>
            <person name="Xu Q."/>
        </authorList>
    </citation>
    <scope>NUCLEOTIDE SEQUENCE [LARGE SCALE GENOMIC DNA]</scope>
    <source>
        <strain evidence="10">GZMU011</strain>
    </source>
</reference>
<evidence type="ECO:0000256" key="1">
    <source>
        <dbReference type="ARBA" id="ARBA00004141"/>
    </source>
</evidence>
<evidence type="ECO:0000256" key="8">
    <source>
        <dbReference type="SAM" id="Phobius"/>
    </source>
</evidence>
<evidence type="ECO:0000256" key="4">
    <source>
        <dbReference type="ARBA" id="ARBA00022989"/>
    </source>
</evidence>
<feature type="repeat" description="ANK" evidence="7">
    <location>
        <begin position="143"/>
        <end position="164"/>
    </location>
</feature>
<dbReference type="PROSITE" id="PS50297">
    <property type="entry name" value="ANK_REP_REGION"/>
    <property type="match status" value="3"/>
</dbReference>
<dbReference type="SMART" id="SM00248">
    <property type="entry name" value="ANK"/>
    <property type="match status" value="8"/>
</dbReference>
<dbReference type="PANTHER" id="PTHR24186">
    <property type="entry name" value="PROTEIN PHOSPHATASE 1 REGULATORY SUBUNIT"/>
    <property type="match status" value="1"/>
</dbReference>
<feature type="transmembrane region" description="Helical" evidence="8">
    <location>
        <begin position="456"/>
        <end position="480"/>
    </location>
</feature>
<name>A0ABD0VNQ4_DENTH</name>
<dbReference type="AlphaFoldDB" id="A0ABD0VNQ4"/>
<evidence type="ECO:0000256" key="6">
    <source>
        <dbReference type="ARBA" id="ARBA00023136"/>
    </source>
</evidence>
<dbReference type="Gene3D" id="1.25.40.20">
    <property type="entry name" value="Ankyrin repeat-containing domain"/>
    <property type="match status" value="1"/>
</dbReference>
<comment type="caution">
    <text evidence="10">The sequence shown here is derived from an EMBL/GenBank/DDBJ whole genome shotgun (WGS) entry which is preliminary data.</text>
</comment>
<dbReference type="PROSITE" id="PS50088">
    <property type="entry name" value="ANK_REPEAT"/>
    <property type="match status" value="3"/>
</dbReference>